<keyword evidence="3" id="KW-1185">Reference proteome</keyword>
<evidence type="ECO:0000313" key="2">
    <source>
        <dbReference type="EMBL" id="GAQ24206.1"/>
    </source>
</evidence>
<gene>
    <name evidence="2" type="ORF">TSYNT_532</name>
</gene>
<dbReference type="InterPro" id="IPR055360">
    <property type="entry name" value="bAvd"/>
</dbReference>
<sequence>MGQTQRKELLIYQKYVDLIEYAYDRIRKFPKSEKYAMAASFKNSMFDTLKYILRANKIYGNSQKRLEMLNMIDAEVQLQKVLVRLAHKYKYISNKNYIEWARRLDEIGKILGGWIKSTRNGKNI</sequence>
<protein>
    <submittedName>
        <fullName evidence="2">23S rRNA-intervening sequence protein</fullName>
    </submittedName>
</protein>
<dbReference type="Gene3D" id="1.20.1440.60">
    <property type="entry name" value="23S rRNA-intervening sequence"/>
    <property type="match status" value="1"/>
</dbReference>
<reference evidence="2" key="1">
    <citation type="journal article" date="2016" name="Genome Announc.">
        <title>Draft Genome Sequence of the Syntrophic Lactate-Degrading Bacterium Tepidanaerobacter syntrophicus JLT.</title>
        <authorList>
            <person name="Matsuura N."/>
            <person name="Ohashi A."/>
            <person name="Tourlousse D.M."/>
            <person name="Sekiguchi Y."/>
        </authorList>
    </citation>
    <scope>NUCLEOTIDE SEQUENCE [LARGE SCALE GENOMIC DNA]</scope>
    <source>
        <strain evidence="2">JL</strain>
    </source>
</reference>
<evidence type="ECO:0000259" key="1">
    <source>
        <dbReference type="Pfam" id="PF22296"/>
    </source>
</evidence>
<organism evidence="2">
    <name type="scientific">Tepidanaerobacter syntrophicus</name>
    <dbReference type="NCBI Taxonomy" id="224999"/>
    <lineage>
        <taxon>Bacteria</taxon>
        <taxon>Bacillati</taxon>
        <taxon>Bacillota</taxon>
        <taxon>Clostridia</taxon>
        <taxon>Thermosediminibacterales</taxon>
        <taxon>Tepidanaerobacteraceae</taxon>
        <taxon>Tepidanaerobacter</taxon>
    </lineage>
</organism>
<accession>A0A0U9HBY3</accession>
<evidence type="ECO:0000313" key="3">
    <source>
        <dbReference type="Proteomes" id="UP000062160"/>
    </source>
</evidence>
<proteinExistence type="predicted"/>
<dbReference type="AlphaFoldDB" id="A0A0U9HBY3"/>
<feature type="domain" description="bAvd-like" evidence="1">
    <location>
        <begin position="9"/>
        <end position="117"/>
    </location>
</feature>
<dbReference type="STRING" id="224999.GCA_001485475_00188"/>
<dbReference type="EMBL" id="DF976999">
    <property type="protein sequence ID" value="GAQ24206.1"/>
    <property type="molecule type" value="Genomic_DNA"/>
</dbReference>
<dbReference type="CDD" id="cd16376">
    <property type="entry name" value="Avd_like"/>
    <property type="match status" value="1"/>
</dbReference>
<dbReference type="InterPro" id="IPR036583">
    <property type="entry name" value="23S_rRNA_IVS_sf"/>
</dbReference>
<dbReference type="OrthoDB" id="9814817at2"/>
<dbReference type="Pfam" id="PF22296">
    <property type="entry name" value="bAvd"/>
    <property type="match status" value="1"/>
</dbReference>
<name>A0A0U9HBY3_9FIRM</name>
<dbReference type="NCBIfam" id="NF033474">
    <property type="entry name" value="DivGenRetAVD"/>
    <property type="match status" value="1"/>
</dbReference>
<dbReference type="Proteomes" id="UP000062160">
    <property type="component" value="Unassembled WGS sequence"/>
</dbReference>
<dbReference type="SUPFAM" id="SSF158446">
    <property type="entry name" value="IVS-encoded protein-like"/>
    <property type="match status" value="1"/>
</dbReference>
<dbReference type="RefSeq" id="WP_059031313.1">
    <property type="nucleotide sequence ID" value="NZ_DF976999.1"/>
</dbReference>